<reference evidence="2 3" key="1">
    <citation type="journal article" date="2022" name="Front. Microbiol.">
        <title>Identification and characterization of a novel class of self-sufficient cytochrome P450 hydroxylase involved in cyclohexanecarboxylate degradation in Paraburkholderia terrae strain KU-64.</title>
        <authorList>
            <person name="Yamamoto T."/>
            <person name="Hasegawa Y."/>
            <person name="Iwaki H."/>
        </authorList>
    </citation>
    <scope>NUCLEOTIDE SEQUENCE [LARGE SCALE GENOMIC DNA]</scope>
    <source>
        <strain evidence="2 3">KU-64</strain>
    </source>
</reference>
<name>A0ABN6JJL1_9BURK</name>
<proteinExistence type="predicted"/>
<gene>
    <name evidence="2" type="ORF">PTKU64_47520</name>
</gene>
<keyword evidence="3" id="KW-1185">Reference proteome</keyword>
<accession>A0ABN6JJL1</accession>
<feature type="compositionally biased region" description="Basic and acidic residues" evidence="1">
    <location>
        <begin position="99"/>
        <end position="108"/>
    </location>
</feature>
<evidence type="ECO:0000313" key="3">
    <source>
        <dbReference type="Proteomes" id="UP001319874"/>
    </source>
</evidence>
<organism evidence="2 3">
    <name type="scientific">Paraburkholderia terrae</name>
    <dbReference type="NCBI Taxonomy" id="311230"/>
    <lineage>
        <taxon>Bacteria</taxon>
        <taxon>Pseudomonadati</taxon>
        <taxon>Pseudomonadota</taxon>
        <taxon>Betaproteobacteria</taxon>
        <taxon>Burkholderiales</taxon>
        <taxon>Burkholderiaceae</taxon>
        <taxon>Paraburkholderia</taxon>
    </lineage>
</organism>
<dbReference type="Proteomes" id="UP001319874">
    <property type="component" value="Chromosome 2"/>
</dbReference>
<protein>
    <submittedName>
        <fullName evidence="2">Uncharacterized protein</fullName>
    </submittedName>
</protein>
<sequence length="108" mass="12630">MAVQSDIEDEQSVNAAFQCFDKPRNDRAMSRMREIDKTLVAAVEIHHEAIGEIQTVSLWRDVWPALEVRECDLRYLRKPPDLLEEGEATRRRHFTAESTQHDVSHRPF</sequence>
<dbReference type="EMBL" id="AP024956">
    <property type="protein sequence ID" value="BCZ81077.1"/>
    <property type="molecule type" value="Genomic_DNA"/>
</dbReference>
<evidence type="ECO:0000256" key="1">
    <source>
        <dbReference type="SAM" id="MobiDB-lite"/>
    </source>
</evidence>
<evidence type="ECO:0000313" key="2">
    <source>
        <dbReference type="EMBL" id="BCZ81077.1"/>
    </source>
</evidence>
<feature type="region of interest" description="Disordered" evidence="1">
    <location>
        <begin position="86"/>
        <end position="108"/>
    </location>
</feature>